<comment type="caution">
    <text evidence="2">The sequence shown here is derived from an EMBL/GenBank/DDBJ whole genome shotgun (WGS) entry which is preliminary data.</text>
</comment>
<protein>
    <recommendedName>
        <fullName evidence="4">Calmodulin-lysine N-methyltransferase</fullName>
    </recommendedName>
</protein>
<dbReference type="InterPro" id="IPR029063">
    <property type="entry name" value="SAM-dependent_MTases_sf"/>
</dbReference>
<evidence type="ECO:0000256" key="1">
    <source>
        <dbReference type="SAM" id="MobiDB-lite"/>
    </source>
</evidence>
<reference evidence="2" key="1">
    <citation type="submission" date="2023-10" db="EMBL/GenBank/DDBJ databases">
        <authorList>
            <person name="Chen Y."/>
            <person name="Shah S."/>
            <person name="Dougan E. K."/>
            <person name="Thang M."/>
            <person name="Chan C."/>
        </authorList>
    </citation>
    <scope>NUCLEOTIDE SEQUENCE [LARGE SCALE GENOMIC DNA]</scope>
</reference>
<organism evidence="2 3">
    <name type="scientific">Prorocentrum cordatum</name>
    <dbReference type="NCBI Taxonomy" id="2364126"/>
    <lineage>
        <taxon>Eukaryota</taxon>
        <taxon>Sar</taxon>
        <taxon>Alveolata</taxon>
        <taxon>Dinophyceae</taxon>
        <taxon>Prorocentrales</taxon>
        <taxon>Prorocentraceae</taxon>
        <taxon>Prorocentrum</taxon>
    </lineage>
</organism>
<dbReference type="CDD" id="cd02440">
    <property type="entry name" value="AdoMet_MTases"/>
    <property type="match status" value="1"/>
</dbReference>
<keyword evidence="3" id="KW-1185">Reference proteome</keyword>
<dbReference type="SUPFAM" id="SSF53335">
    <property type="entry name" value="S-adenosyl-L-methionine-dependent methyltransferases"/>
    <property type="match status" value="1"/>
</dbReference>
<evidence type="ECO:0008006" key="4">
    <source>
        <dbReference type="Google" id="ProtNLM"/>
    </source>
</evidence>
<evidence type="ECO:0000313" key="3">
    <source>
        <dbReference type="Proteomes" id="UP001189429"/>
    </source>
</evidence>
<dbReference type="Proteomes" id="UP001189429">
    <property type="component" value="Unassembled WGS sequence"/>
</dbReference>
<feature type="region of interest" description="Disordered" evidence="1">
    <location>
        <begin position="45"/>
        <end position="68"/>
    </location>
</feature>
<dbReference type="EMBL" id="CAUYUJ010017104">
    <property type="protein sequence ID" value="CAK0871800.1"/>
    <property type="molecule type" value="Genomic_DNA"/>
</dbReference>
<proteinExistence type="predicted"/>
<accession>A0ABN9VG70</accession>
<name>A0ABN9VG70_9DINO</name>
<evidence type="ECO:0000313" key="2">
    <source>
        <dbReference type="EMBL" id="CAK0871800.1"/>
    </source>
</evidence>
<dbReference type="Pfam" id="PF10294">
    <property type="entry name" value="Methyltransf_16"/>
    <property type="match status" value="1"/>
</dbReference>
<sequence length="282" mass="30326">MLAHSLLRPSWFQLREVLSSPDQLSSARPNQRIPSEPISHVSAARTSAQSNARRCTIPRGATGGGTQLPHSPVALRWHREGHLPNARVLLALLEGLRDDWSGVSVVELGAGTGAVSVALGKLGARVVATDYDVAVLKNLRRNIHLNGVTGQVKAMRWDWEEDPPADLRLKEAQCCVGSELAFGASWQPLCTALCAVKAASPGAQVLLVLHEREGSAVRKLHEACGKAGLNPRSQRLEVTFDGNHPVIVALQQQSRDEGNEAEGADDAEEPHISLGDIVLFQV</sequence>
<dbReference type="Gene3D" id="3.40.50.150">
    <property type="entry name" value="Vaccinia Virus protein VP39"/>
    <property type="match status" value="1"/>
</dbReference>
<gene>
    <name evidence="2" type="ORF">PCOR1329_LOCUS57482</name>
</gene>
<dbReference type="InterPro" id="IPR019410">
    <property type="entry name" value="Methyltransf_16"/>
</dbReference>
<dbReference type="PANTHER" id="PTHR14614">
    <property type="entry name" value="HEPATOCELLULAR CARCINOMA-ASSOCIATED ANTIGEN"/>
    <property type="match status" value="1"/>
</dbReference>